<keyword evidence="2" id="KW-0472">Membrane</keyword>
<feature type="transmembrane region" description="Helical" evidence="2">
    <location>
        <begin position="29"/>
        <end position="47"/>
    </location>
</feature>
<evidence type="ECO:0000256" key="2">
    <source>
        <dbReference type="SAM" id="Phobius"/>
    </source>
</evidence>
<dbReference type="Proteomes" id="UP000231503">
    <property type="component" value="Unassembled WGS sequence"/>
</dbReference>
<comment type="caution">
    <text evidence="3">The sequence shown here is derived from an EMBL/GenBank/DDBJ whole genome shotgun (WGS) entry which is preliminary data.</text>
</comment>
<evidence type="ECO:0000256" key="1">
    <source>
        <dbReference type="SAM" id="MobiDB-lite"/>
    </source>
</evidence>
<reference evidence="4" key="1">
    <citation type="submission" date="2017-09" db="EMBL/GenBank/DDBJ databases">
        <title>Depth-based differentiation of microbial function through sediment-hosted aquifers and enrichment of novel symbionts in the deep terrestrial subsurface.</title>
        <authorList>
            <person name="Probst A.J."/>
            <person name="Ladd B."/>
            <person name="Jarett J.K."/>
            <person name="Geller-Mcgrath D.E."/>
            <person name="Sieber C.M.K."/>
            <person name="Emerson J.B."/>
            <person name="Anantharaman K."/>
            <person name="Thomas B.C."/>
            <person name="Malmstrom R."/>
            <person name="Stieglmeier M."/>
            <person name="Klingl A."/>
            <person name="Woyke T."/>
            <person name="Ryan C.M."/>
            <person name="Banfield J.F."/>
        </authorList>
    </citation>
    <scope>NUCLEOTIDE SEQUENCE [LARGE SCALE GENOMIC DNA]</scope>
</reference>
<gene>
    <name evidence="3" type="ORF">COU47_03140</name>
</gene>
<protein>
    <submittedName>
        <fullName evidence="3">Uncharacterized protein</fullName>
    </submittedName>
</protein>
<evidence type="ECO:0000313" key="3">
    <source>
        <dbReference type="EMBL" id="PIR69340.1"/>
    </source>
</evidence>
<accession>A0A2H0TCQ3</accession>
<dbReference type="EMBL" id="PFCO01000008">
    <property type="protein sequence ID" value="PIR69340.1"/>
    <property type="molecule type" value="Genomic_DNA"/>
</dbReference>
<feature type="region of interest" description="Disordered" evidence="1">
    <location>
        <begin position="50"/>
        <end position="70"/>
    </location>
</feature>
<keyword evidence="2" id="KW-1133">Transmembrane helix</keyword>
<evidence type="ECO:0000313" key="4">
    <source>
        <dbReference type="Proteomes" id="UP000231503"/>
    </source>
</evidence>
<proteinExistence type="predicted"/>
<dbReference type="AlphaFoldDB" id="A0A2H0TCQ3"/>
<feature type="transmembrane region" description="Helical" evidence="2">
    <location>
        <begin position="6"/>
        <end position="22"/>
    </location>
</feature>
<sequence length="70" mass="7998">MWKNWILGVLGLWVILMPFLGMPPTLMRTIYIVTGIAIAVLGFWSATARHGHSDDDLPPQHMEQRFPPQQ</sequence>
<keyword evidence="2" id="KW-0812">Transmembrane</keyword>
<name>A0A2H0TCQ3_9BACT</name>
<organism evidence="3 4">
    <name type="scientific">Candidatus Niyogibacteria bacterium CG10_big_fil_rev_8_21_14_0_10_46_36</name>
    <dbReference type="NCBI Taxonomy" id="1974726"/>
    <lineage>
        <taxon>Bacteria</taxon>
        <taxon>Candidatus Niyogiibacteriota</taxon>
    </lineage>
</organism>